<accession>A0A5Y4URP7</accession>
<dbReference type="EMBL" id="AAKDDJ010000005">
    <property type="protein sequence ID" value="ECQ8474339.1"/>
    <property type="molecule type" value="Genomic_DNA"/>
</dbReference>
<comment type="caution">
    <text evidence="3">The sequence shown here is derived from an EMBL/GenBank/DDBJ whole genome shotgun (WGS) entry which is preliminary data.</text>
</comment>
<protein>
    <submittedName>
        <fullName evidence="3">Uncharacterized protein</fullName>
    </submittedName>
</protein>
<dbReference type="EMBL" id="AAKTAU010000007">
    <property type="protein sequence ID" value="ECV1165284.1"/>
    <property type="molecule type" value="Genomic_DNA"/>
</dbReference>
<reference evidence="3" key="1">
    <citation type="submission" date="2019-09" db="EMBL/GenBank/DDBJ databases">
        <authorList>
            <consortium name="GenomeTrakr: Next Generation Sequencing Network for Food Pathogen Tracability"/>
        </authorList>
    </citation>
    <scope>NUCLEOTIDE SEQUENCE</scope>
    <source>
        <strain evidence="1 4">CFSAN008042</strain>
        <strain evidence="3">FSIS11924543</strain>
    </source>
</reference>
<evidence type="ECO:0000313" key="3">
    <source>
        <dbReference type="EMBL" id="ECV1165284.1"/>
    </source>
</evidence>
<sequence length="63" mass="7346">MACFFARSNFQIIIEFLYLMRYIKNKKAGMDLSGFKQREIETTTTNSPKTTKRCGIILIYAQT</sequence>
<name>A0A5Y4URP7_LISMN</name>
<evidence type="ECO:0000313" key="4">
    <source>
        <dbReference type="Proteomes" id="UP000368512"/>
    </source>
</evidence>
<reference evidence="2" key="2">
    <citation type="submission" date="2019-09" db="EMBL/GenBank/DDBJ databases">
        <authorList>
            <consortium name="PulseNet: The National Subtyping Network for Foodborne Disease Surveillance"/>
            <person name="Tarr C.L."/>
            <person name="Trees E."/>
            <person name="Katz L.S."/>
            <person name="Carleton-Romer H.A."/>
            <person name="Stroika S."/>
            <person name="Kucerova Z."/>
            <person name="Roache K.F."/>
            <person name="Sabol A.L."/>
            <person name="Besser J."/>
            <person name="Gerner-Smidt P."/>
        </authorList>
    </citation>
    <scope>NUCLEOTIDE SEQUENCE</scope>
    <source>
        <strain evidence="2">PNUSAL005605</strain>
    </source>
</reference>
<dbReference type="Proteomes" id="UP000368512">
    <property type="component" value="Unassembled WGS sequence"/>
</dbReference>
<organism evidence="3">
    <name type="scientific">Listeria monocytogenes</name>
    <dbReference type="NCBI Taxonomy" id="1639"/>
    <lineage>
        <taxon>Bacteria</taxon>
        <taxon>Bacillati</taxon>
        <taxon>Bacillota</taxon>
        <taxon>Bacilli</taxon>
        <taxon>Bacillales</taxon>
        <taxon>Listeriaceae</taxon>
        <taxon>Listeria</taxon>
    </lineage>
</organism>
<dbReference type="EMBL" id="AAAJWF010000001">
    <property type="protein sequence ID" value="EAC7479072.1"/>
    <property type="molecule type" value="Genomic_DNA"/>
</dbReference>
<evidence type="ECO:0000313" key="2">
    <source>
        <dbReference type="EMBL" id="ECQ8474339.1"/>
    </source>
</evidence>
<dbReference type="AlphaFoldDB" id="A0A5Y4URP7"/>
<gene>
    <name evidence="1" type="ORF">DQ70_00060</name>
    <name evidence="2" type="ORF">F0034_07965</name>
    <name evidence="3" type="ORF">F2B69_10285</name>
</gene>
<proteinExistence type="predicted"/>
<evidence type="ECO:0000313" key="1">
    <source>
        <dbReference type="EMBL" id="EAC7479072.1"/>
    </source>
</evidence>